<gene>
    <name evidence="2" type="ORF">SCP_0205700</name>
</gene>
<name>A0A401GB34_9APHY</name>
<feature type="transmembrane region" description="Helical" evidence="1">
    <location>
        <begin position="115"/>
        <end position="134"/>
    </location>
</feature>
<dbReference type="AlphaFoldDB" id="A0A401GB34"/>
<evidence type="ECO:0000256" key="1">
    <source>
        <dbReference type="SAM" id="Phobius"/>
    </source>
</evidence>
<evidence type="ECO:0000313" key="3">
    <source>
        <dbReference type="Proteomes" id="UP000287166"/>
    </source>
</evidence>
<evidence type="ECO:0000313" key="2">
    <source>
        <dbReference type="EMBL" id="GBE79372.1"/>
    </source>
</evidence>
<organism evidence="2 3">
    <name type="scientific">Sparassis crispa</name>
    <dbReference type="NCBI Taxonomy" id="139825"/>
    <lineage>
        <taxon>Eukaryota</taxon>
        <taxon>Fungi</taxon>
        <taxon>Dikarya</taxon>
        <taxon>Basidiomycota</taxon>
        <taxon>Agaricomycotina</taxon>
        <taxon>Agaricomycetes</taxon>
        <taxon>Polyporales</taxon>
        <taxon>Sparassidaceae</taxon>
        <taxon>Sparassis</taxon>
    </lineage>
</organism>
<dbReference type="Proteomes" id="UP000287166">
    <property type="component" value="Unassembled WGS sequence"/>
</dbReference>
<sequence>MRRPGRPPRLNRLPQHLDYTLIPAPLDLSLPLVDEKAPLPAIIVTPSSPSHDGDFSIAFLIPPQKPTAFRRLWGKLTTLPSFFSHSQLPSAIQLPSSATKDEFEHSSYFSLKTRARVAIVVLLLLFIMGCHLIMHSLATGRPHMAFDGHPGTDTDTLTATDNMDAFGAAVYAHGAEDASPPAAGGWFDLGALWAPMPSGDAKRNPEFIISEAESEAV</sequence>
<comment type="caution">
    <text evidence="2">The sequence shown here is derived from an EMBL/GenBank/DDBJ whole genome shotgun (WGS) entry which is preliminary data.</text>
</comment>
<keyword evidence="3" id="KW-1185">Reference proteome</keyword>
<protein>
    <submittedName>
        <fullName evidence="2">Uncharacterized protein</fullName>
    </submittedName>
</protein>
<dbReference type="RefSeq" id="XP_027610285.1">
    <property type="nucleotide sequence ID" value="XM_027754484.1"/>
</dbReference>
<dbReference type="OrthoDB" id="3259878at2759"/>
<proteinExistence type="predicted"/>
<keyword evidence="1" id="KW-0812">Transmembrane</keyword>
<dbReference type="InParanoid" id="A0A401GB34"/>
<keyword evidence="1" id="KW-1133">Transmembrane helix</keyword>
<reference evidence="2 3" key="1">
    <citation type="journal article" date="2018" name="Sci. Rep.">
        <title>Genome sequence of the cauliflower mushroom Sparassis crispa (Hanabiratake) and its association with beneficial usage.</title>
        <authorList>
            <person name="Kiyama R."/>
            <person name="Furutani Y."/>
            <person name="Kawaguchi K."/>
            <person name="Nakanishi T."/>
        </authorList>
    </citation>
    <scope>NUCLEOTIDE SEQUENCE [LARGE SCALE GENOMIC DNA]</scope>
</reference>
<dbReference type="EMBL" id="BFAD01000002">
    <property type="protein sequence ID" value="GBE79372.1"/>
    <property type="molecule type" value="Genomic_DNA"/>
</dbReference>
<keyword evidence="1" id="KW-0472">Membrane</keyword>
<accession>A0A401GB34</accession>
<dbReference type="GeneID" id="38776289"/>